<sequence>VFKLRELVRPDGVTYKWLVGGYCDKGDLVEASKVWTLMGDERFEPDVDAVEKMMETFFKIKGLLRLRRASEVTQVFGEMVRRDCKPNMHTYIMLLLGHSGRRRRKGSDPLVNFDTIFVGGMVKTGKSKEASKYVERVINKGMEVPRFDYNKFLNCFSNEEQFEDVGKKVREVRLFDLVDILESYGQKMATRDRRRTRSP</sequence>
<organism evidence="4 5">
    <name type="scientific">Phaseolus angularis</name>
    <name type="common">Azuki bean</name>
    <name type="synonym">Vigna angularis</name>
    <dbReference type="NCBI Taxonomy" id="3914"/>
    <lineage>
        <taxon>Eukaryota</taxon>
        <taxon>Viridiplantae</taxon>
        <taxon>Streptophyta</taxon>
        <taxon>Embryophyta</taxon>
        <taxon>Tracheophyta</taxon>
        <taxon>Spermatophyta</taxon>
        <taxon>Magnoliopsida</taxon>
        <taxon>eudicotyledons</taxon>
        <taxon>Gunneridae</taxon>
        <taxon>Pentapetalae</taxon>
        <taxon>rosids</taxon>
        <taxon>fabids</taxon>
        <taxon>Fabales</taxon>
        <taxon>Fabaceae</taxon>
        <taxon>Papilionoideae</taxon>
        <taxon>50 kb inversion clade</taxon>
        <taxon>NPAAA clade</taxon>
        <taxon>indigoferoid/millettioid clade</taxon>
        <taxon>Phaseoleae</taxon>
        <taxon>Vigna</taxon>
    </lineage>
</organism>
<feature type="repeat" description="PPR" evidence="3">
    <location>
        <begin position="11"/>
        <end position="45"/>
    </location>
</feature>
<evidence type="ECO:0000256" key="3">
    <source>
        <dbReference type="PROSITE-ProRule" id="PRU00708"/>
    </source>
</evidence>
<dbReference type="InterPro" id="IPR011990">
    <property type="entry name" value="TPR-like_helical_dom_sf"/>
</dbReference>
<dbReference type="Pfam" id="PF01535">
    <property type="entry name" value="PPR"/>
    <property type="match status" value="1"/>
</dbReference>
<dbReference type="PROSITE" id="PS51375">
    <property type="entry name" value="PPR"/>
    <property type="match status" value="1"/>
</dbReference>
<proteinExistence type="inferred from homology"/>
<evidence type="ECO:0000256" key="2">
    <source>
        <dbReference type="ARBA" id="ARBA00022737"/>
    </source>
</evidence>
<gene>
    <name evidence="4" type="ORF">LR48_Vigan07g248600</name>
</gene>
<dbReference type="Proteomes" id="UP000053144">
    <property type="component" value="Chromosome 7"/>
</dbReference>
<comment type="similarity">
    <text evidence="1">Belongs to the PPR family. P subfamily.</text>
</comment>
<dbReference type="EMBL" id="CM003377">
    <property type="protein sequence ID" value="KOM48782.1"/>
    <property type="molecule type" value="Genomic_DNA"/>
</dbReference>
<protein>
    <recommendedName>
        <fullName evidence="6">Pentatricopeptide repeat-containing protein</fullName>
    </recommendedName>
</protein>
<evidence type="ECO:0008006" key="6">
    <source>
        <dbReference type="Google" id="ProtNLM"/>
    </source>
</evidence>
<reference evidence="5" key="1">
    <citation type="journal article" date="2015" name="Proc. Natl. Acad. Sci. U.S.A.">
        <title>Genome sequencing of adzuki bean (Vigna angularis) provides insight into high starch and low fat accumulation and domestication.</title>
        <authorList>
            <person name="Yang K."/>
            <person name="Tian Z."/>
            <person name="Chen C."/>
            <person name="Luo L."/>
            <person name="Zhao B."/>
            <person name="Wang Z."/>
            <person name="Yu L."/>
            <person name="Li Y."/>
            <person name="Sun Y."/>
            <person name="Li W."/>
            <person name="Chen Y."/>
            <person name="Li Y."/>
            <person name="Zhang Y."/>
            <person name="Ai D."/>
            <person name="Zhao J."/>
            <person name="Shang C."/>
            <person name="Ma Y."/>
            <person name="Wu B."/>
            <person name="Wang M."/>
            <person name="Gao L."/>
            <person name="Sun D."/>
            <person name="Zhang P."/>
            <person name="Guo F."/>
            <person name="Wang W."/>
            <person name="Li Y."/>
            <person name="Wang J."/>
            <person name="Varshney R.K."/>
            <person name="Wang J."/>
            <person name="Ling H.Q."/>
            <person name="Wan P."/>
        </authorList>
    </citation>
    <scope>NUCLEOTIDE SEQUENCE</scope>
    <source>
        <strain evidence="5">cv. Jingnong 6</strain>
    </source>
</reference>
<feature type="non-terminal residue" evidence="4">
    <location>
        <position position="1"/>
    </location>
</feature>
<name>A0A0L9V1N4_PHAAN</name>
<dbReference type="NCBIfam" id="TIGR00756">
    <property type="entry name" value="PPR"/>
    <property type="match status" value="2"/>
</dbReference>
<keyword evidence="2" id="KW-0677">Repeat</keyword>
<dbReference type="AlphaFoldDB" id="A0A0L9V1N4"/>
<dbReference type="STRING" id="3914.A0A0L9V1N4"/>
<dbReference type="PANTHER" id="PTHR47941">
    <property type="entry name" value="PENTATRICOPEPTIDE REPEAT-CONTAINING PROTEIN 3, MITOCHONDRIAL"/>
    <property type="match status" value="1"/>
</dbReference>
<dbReference type="OMA" id="YMESMID"/>
<accession>A0A0L9V1N4</accession>
<dbReference type="InterPro" id="IPR002885">
    <property type="entry name" value="PPR_rpt"/>
</dbReference>
<dbReference type="Pfam" id="PF12854">
    <property type="entry name" value="PPR_1"/>
    <property type="match status" value="1"/>
</dbReference>
<dbReference type="Gramene" id="KOM48782">
    <property type="protein sequence ID" value="KOM48782"/>
    <property type="gene ID" value="LR48_Vigan07g248600"/>
</dbReference>
<dbReference type="Gene3D" id="1.25.40.10">
    <property type="entry name" value="Tetratricopeptide repeat domain"/>
    <property type="match status" value="1"/>
</dbReference>
<evidence type="ECO:0000313" key="5">
    <source>
        <dbReference type="Proteomes" id="UP000053144"/>
    </source>
</evidence>
<evidence type="ECO:0000256" key="1">
    <source>
        <dbReference type="ARBA" id="ARBA00007626"/>
    </source>
</evidence>
<evidence type="ECO:0000313" key="4">
    <source>
        <dbReference type="EMBL" id="KOM48782.1"/>
    </source>
</evidence>